<dbReference type="PROSITE" id="PS50089">
    <property type="entry name" value="ZF_RING_2"/>
    <property type="match status" value="1"/>
</dbReference>
<evidence type="ECO:0000256" key="2">
    <source>
        <dbReference type="ARBA" id="ARBA00022692"/>
    </source>
</evidence>
<protein>
    <recommendedName>
        <fullName evidence="10">RING-type domain-containing protein</fullName>
    </recommendedName>
</protein>
<evidence type="ECO:0000256" key="3">
    <source>
        <dbReference type="ARBA" id="ARBA00022723"/>
    </source>
</evidence>
<evidence type="ECO:0000256" key="1">
    <source>
        <dbReference type="ARBA" id="ARBA00004141"/>
    </source>
</evidence>
<dbReference type="GO" id="GO:0061630">
    <property type="term" value="F:ubiquitin protein ligase activity"/>
    <property type="evidence" value="ECO:0007669"/>
    <property type="project" value="TreeGrafter"/>
</dbReference>
<organism evidence="11 12">
    <name type="scientific">Echinostoma caproni</name>
    <dbReference type="NCBI Taxonomy" id="27848"/>
    <lineage>
        <taxon>Eukaryota</taxon>
        <taxon>Metazoa</taxon>
        <taxon>Spiralia</taxon>
        <taxon>Lophotrochozoa</taxon>
        <taxon>Platyhelminthes</taxon>
        <taxon>Trematoda</taxon>
        <taxon>Digenea</taxon>
        <taxon>Plagiorchiida</taxon>
        <taxon>Echinostomata</taxon>
        <taxon>Echinostomatoidea</taxon>
        <taxon>Echinostomatidae</taxon>
        <taxon>Echinostoma</taxon>
    </lineage>
</organism>
<feature type="domain" description="RING-type" evidence="10">
    <location>
        <begin position="128"/>
        <end position="173"/>
    </location>
</feature>
<dbReference type="Pfam" id="PF13639">
    <property type="entry name" value="zf-RING_2"/>
    <property type="match status" value="1"/>
</dbReference>
<gene>
    <name evidence="11" type="ORF">ECPE_LOCUS17779</name>
</gene>
<feature type="transmembrane region" description="Helical" evidence="9">
    <location>
        <begin position="189"/>
        <end position="209"/>
    </location>
</feature>
<evidence type="ECO:0000259" key="10">
    <source>
        <dbReference type="PROSITE" id="PS50089"/>
    </source>
</evidence>
<dbReference type="SUPFAM" id="SSF57850">
    <property type="entry name" value="RING/U-box"/>
    <property type="match status" value="1"/>
</dbReference>
<evidence type="ECO:0000256" key="7">
    <source>
        <dbReference type="ARBA" id="ARBA00023136"/>
    </source>
</evidence>
<dbReference type="Proteomes" id="UP000272942">
    <property type="component" value="Unassembled WGS sequence"/>
</dbReference>
<evidence type="ECO:0000256" key="8">
    <source>
        <dbReference type="PROSITE-ProRule" id="PRU00175"/>
    </source>
</evidence>
<evidence type="ECO:0000313" key="12">
    <source>
        <dbReference type="Proteomes" id="UP000272942"/>
    </source>
</evidence>
<name>A0A3P8HL78_9TREM</name>
<keyword evidence="3" id="KW-0479">Metal-binding</keyword>
<dbReference type="GO" id="GO:0005789">
    <property type="term" value="C:endoplasmic reticulum membrane"/>
    <property type="evidence" value="ECO:0007669"/>
    <property type="project" value="TreeGrafter"/>
</dbReference>
<evidence type="ECO:0000256" key="6">
    <source>
        <dbReference type="ARBA" id="ARBA00022989"/>
    </source>
</evidence>
<keyword evidence="6 9" id="KW-1133">Transmembrane helix</keyword>
<feature type="transmembrane region" description="Helical" evidence="9">
    <location>
        <begin position="40"/>
        <end position="64"/>
    </location>
</feature>
<evidence type="ECO:0000313" key="11">
    <source>
        <dbReference type="EMBL" id="VDP95091.1"/>
    </source>
</evidence>
<proteinExistence type="predicted"/>
<keyword evidence="12" id="KW-1185">Reference proteome</keyword>
<comment type="subcellular location">
    <subcellularLocation>
        <location evidence="1">Membrane</location>
        <topology evidence="1">Multi-pass membrane protein</topology>
    </subcellularLocation>
</comment>
<dbReference type="GO" id="GO:0008270">
    <property type="term" value="F:zinc ion binding"/>
    <property type="evidence" value="ECO:0007669"/>
    <property type="project" value="UniProtKB-KW"/>
</dbReference>
<evidence type="ECO:0000256" key="5">
    <source>
        <dbReference type="ARBA" id="ARBA00022833"/>
    </source>
</evidence>
<dbReference type="AlphaFoldDB" id="A0A3P8HL78"/>
<keyword evidence="7 9" id="KW-0472">Membrane</keyword>
<dbReference type="OrthoDB" id="6264637at2759"/>
<dbReference type="GO" id="GO:0000139">
    <property type="term" value="C:Golgi membrane"/>
    <property type="evidence" value="ECO:0007669"/>
    <property type="project" value="TreeGrafter"/>
</dbReference>
<keyword evidence="2 9" id="KW-0812">Transmembrane</keyword>
<dbReference type="EMBL" id="UZAN01071547">
    <property type="protein sequence ID" value="VDP95091.1"/>
    <property type="molecule type" value="Genomic_DNA"/>
</dbReference>
<dbReference type="Gene3D" id="3.30.40.10">
    <property type="entry name" value="Zinc/RING finger domain, C3HC4 (zinc finger)"/>
    <property type="match status" value="1"/>
</dbReference>
<evidence type="ECO:0000256" key="9">
    <source>
        <dbReference type="SAM" id="Phobius"/>
    </source>
</evidence>
<dbReference type="PANTHER" id="PTHR13407">
    <property type="entry name" value="RNF121 PROTEIN"/>
    <property type="match status" value="1"/>
</dbReference>
<keyword evidence="4 8" id="KW-0863">Zinc-finger</keyword>
<evidence type="ECO:0000256" key="4">
    <source>
        <dbReference type="ARBA" id="ARBA00022771"/>
    </source>
</evidence>
<dbReference type="GO" id="GO:0036503">
    <property type="term" value="P:ERAD pathway"/>
    <property type="evidence" value="ECO:0007669"/>
    <property type="project" value="TreeGrafter"/>
</dbReference>
<accession>A0A3P8HL78</accession>
<dbReference type="CDD" id="cd16475">
    <property type="entry name" value="RING-H2_RNF121-like"/>
    <property type="match status" value="1"/>
</dbReference>
<feature type="transmembrane region" description="Helical" evidence="9">
    <location>
        <begin position="70"/>
        <end position="90"/>
    </location>
</feature>
<keyword evidence="5" id="KW-0862">Zinc</keyword>
<dbReference type="InterPro" id="IPR040176">
    <property type="entry name" value="RNF121/RNF175"/>
</dbReference>
<sequence length="215" mass="24835">MLGQIHILSNVLPCYLSYFHPDSYTSTSFAHSLFRRVYRWFLLMYNVSYVLGISGYVLMMLTIFQINMIFLLPTPLAMDISVCSLFYGLYYGVISRDFAEVCSDKMAAQIGYHVPQGMPVRRLDPSVCSICTNLLDTDYPEKIHKLNCQHTFHDCCIRGWCIVGKKDTCPYCKEKVNLKKTFTNPERNNYNIIIIIRCGISTWSSLYIVEVKVLL</sequence>
<dbReference type="InterPro" id="IPR001841">
    <property type="entry name" value="Znf_RING"/>
</dbReference>
<reference evidence="11 12" key="1">
    <citation type="submission" date="2018-11" db="EMBL/GenBank/DDBJ databases">
        <authorList>
            <consortium name="Pathogen Informatics"/>
        </authorList>
    </citation>
    <scope>NUCLEOTIDE SEQUENCE [LARGE SCALE GENOMIC DNA]</scope>
    <source>
        <strain evidence="11 12">Egypt</strain>
    </source>
</reference>
<dbReference type="InterPro" id="IPR013083">
    <property type="entry name" value="Znf_RING/FYVE/PHD"/>
</dbReference>
<dbReference type="PANTHER" id="PTHR13407:SF0">
    <property type="entry name" value="FI05221P"/>
    <property type="match status" value="1"/>
</dbReference>